<keyword evidence="1" id="KW-0812">Transmembrane</keyword>
<keyword evidence="1" id="KW-0472">Membrane</keyword>
<evidence type="ECO:0000256" key="1">
    <source>
        <dbReference type="SAM" id="Phobius"/>
    </source>
</evidence>
<comment type="caution">
    <text evidence="2">The sequence shown here is derived from an EMBL/GenBank/DDBJ whole genome shotgun (WGS) entry which is preliminary data.</text>
</comment>
<gene>
    <name evidence="2" type="ORF">IP91_00336</name>
</gene>
<accession>A0A562RJP4</accession>
<dbReference type="EMBL" id="VLLB01000001">
    <property type="protein sequence ID" value="TWI69269.1"/>
    <property type="molecule type" value="Genomic_DNA"/>
</dbReference>
<keyword evidence="1" id="KW-1133">Transmembrane helix</keyword>
<dbReference type="AlphaFoldDB" id="A0A562RJP4"/>
<proteinExistence type="predicted"/>
<organism evidence="2 3">
    <name type="scientific">Pseudoduganella lurida</name>
    <dbReference type="NCBI Taxonomy" id="1036180"/>
    <lineage>
        <taxon>Bacteria</taxon>
        <taxon>Pseudomonadati</taxon>
        <taxon>Pseudomonadota</taxon>
        <taxon>Betaproteobacteria</taxon>
        <taxon>Burkholderiales</taxon>
        <taxon>Oxalobacteraceae</taxon>
        <taxon>Telluria group</taxon>
        <taxon>Pseudoduganella</taxon>
    </lineage>
</organism>
<reference evidence="2 3" key="1">
    <citation type="journal article" date="2015" name="Stand. Genomic Sci.">
        <title>Genomic Encyclopedia of Bacterial and Archaeal Type Strains, Phase III: the genomes of soil and plant-associated and newly described type strains.</title>
        <authorList>
            <person name="Whitman W.B."/>
            <person name="Woyke T."/>
            <person name="Klenk H.P."/>
            <person name="Zhou Y."/>
            <person name="Lilburn T.G."/>
            <person name="Beck B.J."/>
            <person name="De Vos P."/>
            <person name="Vandamme P."/>
            <person name="Eisen J.A."/>
            <person name="Garrity G."/>
            <person name="Hugenholtz P."/>
            <person name="Kyrpides N.C."/>
        </authorList>
    </citation>
    <scope>NUCLEOTIDE SEQUENCE [LARGE SCALE GENOMIC DNA]</scope>
    <source>
        <strain evidence="2 3">CGMCC 1.10822</strain>
    </source>
</reference>
<feature type="transmembrane region" description="Helical" evidence="1">
    <location>
        <begin position="21"/>
        <end position="38"/>
    </location>
</feature>
<dbReference type="Proteomes" id="UP000318431">
    <property type="component" value="Unassembled WGS sequence"/>
</dbReference>
<evidence type="ECO:0000313" key="3">
    <source>
        <dbReference type="Proteomes" id="UP000318431"/>
    </source>
</evidence>
<protein>
    <submittedName>
        <fullName evidence="2">Uncharacterized protein</fullName>
    </submittedName>
</protein>
<sequence length="122" mass="13618">MRVVAYLAAVRRPALLRRNTVLLLVPLSLAVLYRGWHADVVPPLVTGTHTLAYAIAAFAVVGLAITLVLSVALNLIIDRRLARSELPIDIKSCLRSHAIWLEARVYRDLWDSLLARVSQRTQ</sequence>
<feature type="transmembrane region" description="Helical" evidence="1">
    <location>
        <begin position="50"/>
        <end position="77"/>
    </location>
</feature>
<name>A0A562RJP4_9BURK</name>
<keyword evidence="3" id="KW-1185">Reference proteome</keyword>
<evidence type="ECO:0000313" key="2">
    <source>
        <dbReference type="EMBL" id="TWI69269.1"/>
    </source>
</evidence>